<dbReference type="PANTHER" id="PTHR45586:SF1">
    <property type="entry name" value="LIPOPOLYSACCHARIDE ASSEMBLY PROTEIN B"/>
    <property type="match status" value="1"/>
</dbReference>
<evidence type="ECO:0000256" key="2">
    <source>
        <dbReference type="ARBA" id="ARBA00022803"/>
    </source>
</evidence>
<sequence length="1512" mass="167617">MPRINRRVLIVSLLVVVVAALSVLMLHRYQVGQQSEFFVQQARRAVEEGSLPEAVSFYNRALRMEPNDAEALLELAEILETLGDTRNAFLTSLRAERLKPGDAQNELRLARLAVQLERYADALERINDLLEDGQGNRATLLTLKGDALVGLREFGFGVFSPEEASSNEASDASGTEDVTAASEIAAGDNAISAYRAAIETGEAPIETYIKLATVLTDSVARPQEGLKVLDLLLKQYPQDPDAHVARGRFFLDQTGGLTPSVTTDTSGSLKANLDRAEESATRALELAPESRESLEFAVTVAMQREELRRAMELSQRGIQLFPDSAMFYRVASRAAAKLAEDSSISTAEKEKLMAESQRYLESGIARLPGAVELRWNLANQLLDDKNGDPEAARKHINQLENTNFSKPLQSFLKGKLLAVTGDSKKAIEELEKSRSGLRDSKELLRLVDLTLAAIYEEREQFDEQVSTLRRVVESNPRWLPGHERLAAAYMKLGRLDEAVQQYEVVANRPNGSITAPLNFAWLLYSQNLGRPQESRDWSQFETVLDAMSKDPKRASDVAVLRAKMLLVQGKGDEARSVLQSAPDQAAVWSDRVLLEIDEREWERAEELLNQAVSEIGETPTLRYASARLLVDQGKQDLSEQLAKLATKTPNWSEDQQDDFASLMIPLLVSSGESRLAEEVVDRQREKDPSDLNAQKQKMELVYREYQVKLQEGSENEQSIDPADRDRLVSEMGSVTSDLRQTVGEGALWNCGTALQKVMETESWDLDQETSGEAQKHLSDAARQRPNLDLIPALSGSIYERAGESEKAIEAYQRAISLGWRQTATLQHLLALLTEEKRFAEADGIIRQLLQGGKSVSAEMARYASVVSYRNADMRRALVHAREAASQSKSEGDYLWLARMEELTKHSSEADAAYQNAIQSADDPTSARLAWIGYLNRNARLGEARKALAEAEESAEPSDPGSLINVAKGYLALPDKAEAARVLSAIDLSTLEGIKRNEEAFALVSSIKSRDDAVEFLQRLIEVSGESQGEQSKVAKWARRTLALTLAESRASDNYARAQRLISRNLSHEPESQDDLVARAIVDAIYLGKSNPEKPLKQFEELLENYDWEPTLNEKFMMGQLYAADKQTKKASDLMMPLLLDEELCEPKYEQIYAKLLLDRGEPTEADLWVSRLVKQNVQDAATAKLLADIRFQRSQYDELLSNLTASSAASASRGQARETEWFVGATTLAKRYAMVAEYADQLEKQLRVVQNDGSSNGKLTNRLKTAAQRFRAAEESMADRLAKSDETPEVENALRLLQQGHCDQAAISLQKSAASASEEELVAFADAVFAGDVCSAKSLAAIESVYKPLLKQNSTDATIAVIVARLNEKRGDFERAISIYESILLDDPDQVVAINNLATLLGLTEKNAPLAVEICSKAIDKQGEKFFLLDTRGVSRLKAGDVDGAIRDFERAGELYPNAVTLFHLAWAAREKGMTNQARELADRAAGRGLTSGELHPLEQPIWESFQAPWDR</sequence>
<dbReference type="RefSeq" id="WP_150075255.1">
    <property type="nucleotide sequence ID" value="NZ_VWOX01000002.1"/>
</dbReference>
<keyword evidence="1" id="KW-0677">Repeat</keyword>
<dbReference type="EMBL" id="VWOX01000002">
    <property type="protein sequence ID" value="KAA5546248.1"/>
    <property type="molecule type" value="Genomic_DNA"/>
</dbReference>
<evidence type="ECO:0000256" key="3">
    <source>
        <dbReference type="PROSITE-ProRule" id="PRU00339"/>
    </source>
</evidence>
<feature type="region of interest" description="Disordered" evidence="4">
    <location>
        <begin position="762"/>
        <end position="781"/>
    </location>
</feature>
<comment type="caution">
    <text evidence="5">The sequence shown here is derived from an EMBL/GenBank/DDBJ whole genome shotgun (WGS) entry which is preliminary data.</text>
</comment>
<reference evidence="5 6" key="1">
    <citation type="submission" date="2019-08" db="EMBL/GenBank/DDBJ databases">
        <authorList>
            <person name="Dhanesh K."/>
            <person name="Kumar G."/>
            <person name="Sasikala C."/>
            <person name="Venkata Ramana C."/>
        </authorList>
    </citation>
    <scope>NUCLEOTIDE SEQUENCE [LARGE SCALE GENOMIC DNA]</scope>
    <source>
        <strain evidence="5 6">JC645</strain>
    </source>
</reference>
<accession>A0A5M6DFH2</accession>
<organism evidence="5 6">
    <name type="scientific">Roseiconus nitratireducens</name>
    <dbReference type="NCBI Taxonomy" id="2605748"/>
    <lineage>
        <taxon>Bacteria</taxon>
        <taxon>Pseudomonadati</taxon>
        <taxon>Planctomycetota</taxon>
        <taxon>Planctomycetia</taxon>
        <taxon>Pirellulales</taxon>
        <taxon>Pirellulaceae</taxon>
        <taxon>Roseiconus</taxon>
    </lineage>
</organism>
<keyword evidence="6" id="KW-1185">Reference proteome</keyword>
<dbReference type="SUPFAM" id="SSF48452">
    <property type="entry name" value="TPR-like"/>
    <property type="match status" value="5"/>
</dbReference>
<dbReference type="InterPro" id="IPR051012">
    <property type="entry name" value="CellSynth/LPSAsmb/PSIAsmb"/>
</dbReference>
<dbReference type="Proteomes" id="UP000324479">
    <property type="component" value="Unassembled WGS sequence"/>
</dbReference>
<evidence type="ECO:0000313" key="6">
    <source>
        <dbReference type="Proteomes" id="UP000324479"/>
    </source>
</evidence>
<evidence type="ECO:0000256" key="4">
    <source>
        <dbReference type="SAM" id="MobiDB-lite"/>
    </source>
</evidence>
<dbReference type="Gene3D" id="1.25.40.10">
    <property type="entry name" value="Tetratricopeptide repeat domain"/>
    <property type="match status" value="6"/>
</dbReference>
<dbReference type="Pfam" id="PF13432">
    <property type="entry name" value="TPR_16"/>
    <property type="match status" value="1"/>
</dbReference>
<dbReference type="Pfam" id="PF13181">
    <property type="entry name" value="TPR_8"/>
    <property type="match status" value="1"/>
</dbReference>
<dbReference type="PROSITE" id="PS50005">
    <property type="entry name" value="TPR"/>
    <property type="match status" value="1"/>
</dbReference>
<evidence type="ECO:0000256" key="1">
    <source>
        <dbReference type="ARBA" id="ARBA00022737"/>
    </source>
</evidence>
<name>A0A5M6DFH2_9BACT</name>
<evidence type="ECO:0000313" key="5">
    <source>
        <dbReference type="EMBL" id="KAA5546248.1"/>
    </source>
</evidence>
<keyword evidence="2 3" id="KW-0802">TPR repeat</keyword>
<dbReference type="PANTHER" id="PTHR45586">
    <property type="entry name" value="TPR REPEAT-CONTAINING PROTEIN PA4667"/>
    <property type="match status" value="1"/>
</dbReference>
<gene>
    <name evidence="5" type="ORF">FYK55_05010</name>
</gene>
<proteinExistence type="predicted"/>
<dbReference type="SMART" id="SM00028">
    <property type="entry name" value="TPR"/>
    <property type="match status" value="6"/>
</dbReference>
<dbReference type="InterPro" id="IPR019734">
    <property type="entry name" value="TPR_rpt"/>
</dbReference>
<dbReference type="InterPro" id="IPR011990">
    <property type="entry name" value="TPR-like_helical_dom_sf"/>
</dbReference>
<protein>
    <submittedName>
        <fullName evidence="5">Tetratricopeptide repeat protein</fullName>
    </submittedName>
</protein>
<feature type="repeat" description="TPR" evidence="3">
    <location>
        <begin position="35"/>
        <end position="68"/>
    </location>
</feature>